<dbReference type="RefSeq" id="WP_236113889.1">
    <property type="nucleotide sequence ID" value="NZ_JAKGTI010000001.1"/>
</dbReference>
<dbReference type="InterPro" id="IPR052155">
    <property type="entry name" value="Biofilm_reg_signaling"/>
</dbReference>
<dbReference type="SUPFAM" id="SSF55073">
    <property type="entry name" value="Nucleotide cyclase"/>
    <property type="match status" value="1"/>
</dbReference>
<evidence type="ECO:0000256" key="1">
    <source>
        <dbReference type="SAM" id="Phobius"/>
    </source>
</evidence>
<organism evidence="4 5">
    <name type="scientific">Maritalea mediterranea</name>
    <dbReference type="NCBI Taxonomy" id="2909667"/>
    <lineage>
        <taxon>Bacteria</taxon>
        <taxon>Pseudomonadati</taxon>
        <taxon>Pseudomonadota</taxon>
        <taxon>Alphaproteobacteria</taxon>
        <taxon>Hyphomicrobiales</taxon>
        <taxon>Devosiaceae</taxon>
        <taxon>Maritalea</taxon>
    </lineage>
</organism>
<dbReference type="EMBL" id="JAKGTI010000001">
    <property type="protein sequence ID" value="MCF4098365.1"/>
    <property type="molecule type" value="Genomic_DNA"/>
</dbReference>
<proteinExistence type="predicted"/>
<evidence type="ECO:0000259" key="2">
    <source>
        <dbReference type="PROSITE" id="PS50883"/>
    </source>
</evidence>
<dbReference type="InterPro" id="IPR001633">
    <property type="entry name" value="EAL_dom"/>
</dbReference>
<accession>A0ABS9E669</accession>
<dbReference type="SUPFAM" id="SSF141868">
    <property type="entry name" value="EAL domain-like"/>
    <property type="match status" value="1"/>
</dbReference>
<protein>
    <submittedName>
        <fullName evidence="4">EAL domain-containing protein</fullName>
    </submittedName>
</protein>
<dbReference type="InterPro" id="IPR029787">
    <property type="entry name" value="Nucleotide_cyclase"/>
</dbReference>
<dbReference type="InterPro" id="IPR035919">
    <property type="entry name" value="EAL_sf"/>
</dbReference>
<dbReference type="PROSITE" id="PS50887">
    <property type="entry name" value="GGDEF"/>
    <property type="match status" value="1"/>
</dbReference>
<keyword evidence="5" id="KW-1185">Reference proteome</keyword>
<dbReference type="CDD" id="cd01948">
    <property type="entry name" value="EAL"/>
    <property type="match status" value="1"/>
</dbReference>
<dbReference type="SMART" id="SM00267">
    <property type="entry name" value="GGDEF"/>
    <property type="match status" value="1"/>
</dbReference>
<dbReference type="PANTHER" id="PTHR44757:SF2">
    <property type="entry name" value="BIOFILM ARCHITECTURE MAINTENANCE PROTEIN MBAA"/>
    <property type="match status" value="1"/>
</dbReference>
<dbReference type="InterPro" id="IPR043128">
    <property type="entry name" value="Rev_trsase/Diguanyl_cyclase"/>
</dbReference>
<feature type="domain" description="EAL" evidence="2">
    <location>
        <begin position="411"/>
        <end position="661"/>
    </location>
</feature>
<feature type="transmembrane region" description="Helical" evidence="1">
    <location>
        <begin position="197"/>
        <end position="214"/>
    </location>
</feature>
<evidence type="ECO:0000313" key="5">
    <source>
        <dbReference type="Proteomes" id="UP001201217"/>
    </source>
</evidence>
<keyword evidence="1" id="KW-1133">Transmembrane helix</keyword>
<dbReference type="Gene3D" id="3.20.20.450">
    <property type="entry name" value="EAL domain"/>
    <property type="match status" value="1"/>
</dbReference>
<dbReference type="NCBIfam" id="TIGR00254">
    <property type="entry name" value="GGDEF"/>
    <property type="match status" value="1"/>
</dbReference>
<sequence length="682" mass="75780">MAGSADYNRIEMNLLWLIKLGWVKGRVFAYCALGTLFVAAILQVTLFAATEDAVSRSMHYDVSWAGANGRIEAAHFEKHAARFAALGDQVDAEKARLFYEIFLSRLKTWDSGGFPSLVLDRNPRQRARFEKLRSLIDSIADDVANLEYPEAHRNVLSVLAQAAPIIDRIGSDAHTVSVSEADIVRSELQQRQFHQRLIILALLIGAAALIGLIIRQNTSLHRAKVAAERSAKDFSYLARHDSLTTLPNRTAFDEHFRSILAGKTIGKKATIFTLDLDGFKAINDLLGHPAGDALLVSVARRLMTWAARCGENYLVSRLGGDEFIILAELEQETNASHVAEDLLKQFKTPFETKFGNMAVGATVGFASRPISLPECENLLLDADLALTEAKAQGKGRVLEFEPNMRSNLQRRQQIERDISFAVETGQIEPHYQLQVDLRTGQIFGFEALARWKHPEFGWVSPSEFIPIAESCGDVVGLGKSILRSACFHANQLPMELNVSVNLSVVQLHSEQLVEDVAEILQESGLAPHRLTLEVTESIMISDTTTVLQRLDQLKRLGVAIALDDFGTGYSALSYLTKFAWNELKIDRSFTEAARQNPANWTIIRAVNILANNIGARVIAEGIETTEQEATLKSIGCDIGQGFLYSRPLPFEDLEATLRRLIAQSHQMFTEDELAEEPMRSIR</sequence>
<feature type="transmembrane region" description="Helical" evidence="1">
    <location>
        <begin position="27"/>
        <end position="49"/>
    </location>
</feature>
<comment type="caution">
    <text evidence="4">The sequence shown here is derived from an EMBL/GenBank/DDBJ whole genome shotgun (WGS) entry which is preliminary data.</text>
</comment>
<gene>
    <name evidence="4" type="ORF">L1I42_07680</name>
</gene>
<dbReference type="Pfam" id="PF00563">
    <property type="entry name" value="EAL"/>
    <property type="match status" value="1"/>
</dbReference>
<reference evidence="4 5" key="1">
    <citation type="submission" date="2022-01" db="EMBL/GenBank/DDBJ databases">
        <title>Maritalea mediterranea sp. nov., isolated from marine plastic residues from the Malva-rosa beach (Valencia, Spain).</title>
        <authorList>
            <person name="Vidal-Verdu A."/>
            <person name="Molina-Menor E."/>
            <person name="Pascual J."/>
            <person name="Pereto J."/>
            <person name="Porcar M."/>
        </authorList>
    </citation>
    <scope>NUCLEOTIDE SEQUENCE [LARGE SCALE GENOMIC DNA]</scope>
    <source>
        <strain evidence="4 5">P4.10X</strain>
    </source>
</reference>
<keyword evidence="1" id="KW-0472">Membrane</keyword>
<dbReference type="Pfam" id="PF00990">
    <property type="entry name" value="GGDEF"/>
    <property type="match status" value="1"/>
</dbReference>
<keyword evidence="1" id="KW-0812">Transmembrane</keyword>
<name>A0ABS9E669_9HYPH</name>
<dbReference type="PROSITE" id="PS50883">
    <property type="entry name" value="EAL"/>
    <property type="match status" value="1"/>
</dbReference>
<dbReference type="CDD" id="cd01949">
    <property type="entry name" value="GGDEF"/>
    <property type="match status" value="1"/>
</dbReference>
<dbReference type="Proteomes" id="UP001201217">
    <property type="component" value="Unassembled WGS sequence"/>
</dbReference>
<dbReference type="Gene3D" id="3.30.70.270">
    <property type="match status" value="1"/>
</dbReference>
<dbReference type="PANTHER" id="PTHR44757">
    <property type="entry name" value="DIGUANYLATE CYCLASE DGCP"/>
    <property type="match status" value="1"/>
</dbReference>
<evidence type="ECO:0000313" key="4">
    <source>
        <dbReference type="EMBL" id="MCF4098365.1"/>
    </source>
</evidence>
<feature type="domain" description="GGDEF" evidence="3">
    <location>
        <begin position="267"/>
        <end position="402"/>
    </location>
</feature>
<evidence type="ECO:0000259" key="3">
    <source>
        <dbReference type="PROSITE" id="PS50887"/>
    </source>
</evidence>
<dbReference type="SMART" id="SM00052">
    <property type="entry name" value="EAL"/>
    <property type="match status" value="1"/>
</dbReference>
<dbReference type="InterPro" id="IPR000160">
    <property type="entry name" value="GGDEF_dom"/>
</dbReference>